<dbReference type="NCBIfam" id="TIGR00254">
    <property type="entry name" value="GGDEF"/>
    <property type="match status" value="1"/>
</dbReference>
<dbReference type="SMART" id="SM00267">
    <property type="entry name" value="GGDEF"/>
    <property type="match status" value="1"/>
</dbReference>
<dbReference type="InterPro" id="IPR013767">
    <property type="entry name" value="PAS_fold"/>
</dbReference>
<dbReference type="InterPro" id="IPR035919">
    <property type="entry name" value="EAL_sf"/>
</dbReference>
<dbReference type="SMART" id="SM00086">
    <property type="entry name" value="PAC"/>
    <property type="match status" value="4"/>
</dbReference>
<dbReference type="Pfam" id="PF00563">
    <property type="entry name" value="EAL"/>
    <property type="match status" value="1"/>
</dbReference>
<dbReference type="CDD" id="cd01949">
    <property type="entry name" value="GGDEF"/>
    <property type="match status" value="1"/>
</dbReference>
<dbReference type="Pfam" id="PF00989">
    <property type="entry name" value="PAS"/>
    <property type="match status" value="1"/>
</dbReference>
<dbReference type="Pfam" id="PF13426">
    <property type="entry name" value="PAS_9"/>
    <property type="match status" value="1"/>
</dbReference>
<dbReference type="Gene3D" id="3.30.70.270">
    <property type="match status" value="1"/>
</dbReference>
<evidence type="ECO:0000259" key="5">
    <source>
        <dbReference type="PROSITE" id="PS50887"/>
    </source>
</evidence>
<dbReference type="Gene3D" id="3.30.450.20">
    <property type="entry name" value="PAS domain"/>
    <property type="match status" value="4"/>
</dbReference>
<protein>
    <submittedName>
        <fullName evidence="6">Diguanylate cyclase (GGDEF)-like protein/PAS domain S-box-containing protein</fullName>
    </submittedName>
</protein>
<dbReference type="FunFam" id="3.20.20.450:FF:000001">
    <property type="entry name" value="Cyclic di-GMP phosphodiesterase yahA"/>
    <property type="match status" value="1"/>
</dbReference>
<dbReference type="EMBL" id="JACHIA010000005">
    <property type="protein sequence ID" value="MBB6070655.1"/>
    <property type="molecule type" value="Genomic_DNA"/>
</dbReference>
<dbReference type="NCBIfam" id="TIGR00229">
    <property type="entry name" value="sensory_box"/>
    <property type="match status" value="4"/>
</dbReference>
<accession>A0A841GY18</accession>
<evidence type="ECO:0000313" key="7">
    <source>
        <dbReference type="Proteomes" id="UP000582837"/>
    </source>
</evidence>
<feature type="domain" description="PAS" evidence="2">
    <location>
        <begin position="106"/>
        <end position="147"/>
    </location>
</feature>
<dbReference type="PANTHER" id="PTHR44757">
    <property type="entry name" value="DIGUANYLATE CYCLASE DGCP"/>
    <property type="match status" value="1"/>
</dbReference>
<name>A0A841GY18_9BACT</name>
<dbReference type="InterPro" id="IPR000160">
    <property type="entry name" value="GGDEF_dom"/>
</dbReference>
<feature type="domain" description="GGDEF" evidence="5">
    <location>
        <begin position="611"/>
        <end position="744"/>
    </location>
</feature>
<evidence type="ECO:0000256" key="1">
    <source>
        <dbReference type="SAM" id="Coils"/>
    </source>
</evidence>
<dbReference type="Pfam" id="PF00990">
    <property type="entry name" value="GGDEF"/>
    <property type="match status" value="1"/>
</dbReference>
<dbReference type="Proteomes" id="UP000582837">
    <property type="component" value="Unassembled WGS sequence"/>
</dbReference>
<dbReference type="PROSITE" id="PS50883">
    <property type="entry name" value="EAL"/>
    <property type="match status" value="1"/>
</dbReference>
<dbReference type="InterPro" id="IPR052155">
    <property type="entry name" value="Biofilm_reg_signaling"/>
</dbReference>
<feature type="domain" description="PAC" evidence="3">
    <location>
        <begin position="526"/>
        <end position="578"/>
    </location>
</feature>
<dbReference type="RefSeq" id="WP_170034500.1">
    <property type="nucleotide sequence ID" value="NZ_JABDTL010000001.1"/>
</dbReference>
<evidence type="ECO:0000259" key="3">
    <source>
        <dbReference type="PROSITE" id="PS50113"/>
    </source>
</evidence>
<dbReference type="InterPro" id="IPR043128">
    <property type="entry name" value="Rev_trsase/Diguanyl_cyclase"/>
</dbReference>
<keyword evidence="7" id="KW-1185">Reference proteome</keyword>
<dbReference type="InterPro" id="IPR001633">
    <property type="entry name" value="EAL_dom"/>
</dbReference>
<evidence type="ECO:0000259" key="2">
    <source>
        <dbReference type="PROSITE" id="PS50112"/>
    </source>
</evidence>
<dbReference type="InterPro" id="IPR013655">
    <property type="entry name" value="PAS_fold_3"/>
</dbReference>
<dbReference type="InterPro" id="IPR000700">
    <property type="entry name" value="PAS-assoc_C"/>
</dbReference>
<dbReference type="InterPro" id="IPR001610">
    <property type="entry name" value="PAC"/>
</dbReference>
<feature type="domain" description="PAS" evidence="2">
    <location>
        <begin position="455"/>
        <end position="521"/>
    </location>
</feature>
<comment type="caution">
    <text evidence="6">The sequence shown here is derived from an EMBL/GenBank/DDBJ whole genome shotgun (WGS) entry which is preliminary data.</text>
</comment>
<reference evidence="6 7" key="1">
    <citation type="submission" date="2020-08" db="EMBL/GenBank/DDBJ databases">
        <title>Genomic Encyclopedia of Type Strains, Phase IV (KMG-IV): sequencing the most valuable type-strain genomes for metagenomic binning, comparative biology and taxonomic classification.</title>
        <authorList>
            <person name="Goeker M."/>
        </authorList>
    </citation>
    <scope>NUCLEOTIDE SEQUENCE [LARGE SCALE GENOMIC DNA]</scope>
    <source>
        <strain evidence="6 7">DSM 29007</strain>
    </source>
</reference>
<evidence type="ECO:0000313" key="6">
    <source>
        <dbReference type="EMBL" id="MBB6070655.1"/>
    </source>
</evidence>
<dbReference type="SUPFAM" id="SSF55073">
    <property type="entry name" value="Nucleotide cyclase"/>
    <property type="match status" value="1"/>
</dbReference>
<dbReference type="PANTHER" id="PTHR44757:SF2">
    <property type="entry name" value="BIOFILM ARCHITECTURE MAINTENANCE PROTEIN MBAA"/>
    <property type="match status" value="1"/>
</dbReference>
<feature type="domain" description="PAS" evidence="2">
    <location>
        <begin position="333"/>
        <end position="379"/>
    </location>
</feature>
<feature type="domain" description="PAC" evidence="3">
    <location>
        <begin position="160"/>
        <end position="210"/>
    </location>
</feature>
<dbReference type="Gene3D" id="3.20.20.450">
    <property type="entry name" value="EAL domain"/>
    <property type="match status" value="1"/>
</dbReference>
<dbReference type="PROSITE" id="PS50887">
    <property type="entry name" value="GGDEF"/>
    <property type="match status" value="1"/>
</dbReference>
<feature type="domain" description="PAC" evidence="3">
    <location>
        <begin position="280"/>
        <end position="332"/>
    </location>
</feature>
<organism evidence="6 7">
    <name type="scientific">Longimicrobium terrae</name>
    <dbReference type="NCBI Taxonomy" id="1639882"/>
    <lineage>
        <taxon>Bacteria</taxon>
        <taxon>Pseudomonadati</taxon>
        <taxon>Gemmatimonadota</taxon>
        <taxon>Longimicrobiia</taxon>
        <taxon>Longimicrobiales</taxon>
        <taxon>Longimicrobiaceae</taxon>
        <taxon>Longimicrobium</taxon>
    </lineage>
</organism>
<dbReference type="GO" id="GO:0006355">
    <property type="term" value="P:regulation of DNA-templated transcription"/>
    <property type="evidence" value="ECO:0007669"/>
    <property type="project" value="InterPro"/>
</dbReference>
<dbReference type="InterPro" id="IPR029787">
    <property type="entry name" value="Nucleotide_cyclase"/>
</dbReference>
<feature type="domain" description="EAL" evidence="4">
    <location>
        <begin position="753"/>
        <end position="1008"/>
    </location>
</feature>
<dbReference type="PROSITE" id="PS50112">
    <property type="entry name" value="PAS"/>
    <property type="match status" value="4"/>
</dbReference>
<dbReference type="SUPFAM" id="SSF141868">
    <property type="entry name" value="EAL domain-like"/>
    <property type="match status" value="1"/>
</dbReference>
<dbReference type="InterPro" id="IPR035965">
    <property type="entry name" value="PAS-like_dom_sf"/>
</dbReference>
<dbReference type="Pfam" id="PF08448">
    <property type="entry name" value="PAS_4"/>
    <property type="match status" value="1"/>
</dbReference>
<proteinExistence type="predicted"/>
<sequence>MTSATPPAAELHHDLRRLAERHLGVLEGIPSPWRALLGDLDDALRRTDELATLLHADVDGRELLDRYRRLQSDVAELDRTTEALRESDRQFRELAETVAAATFVYQGTRFRYVNAGAEELTGYTRDELLGVSFWDIVHPADREMVRERGLARQRGEPVPNRYPFRVIRKDGEERWVEFAAGIVHYRGEAAALGTAFDITAHKQAEATLRRQALVFDNLYDAVMITDVHGKMVTWNRASERIYGWSREEARGRGPEMWLGHHRAESLRREVFDHLEREGRWQGEIRFRRKDGTEGTSETIVVPLRDDDGQLLGALGVNRDITDRRRAEDALRLSEERYRLMMAGSDTVFFYTADAAGRLVYLSSSVAQVLGYAPEELAGRPRSVFSADEEHAGLPVPGAGEAPRILSLAARHRDGHEVALELVETAVGQPGGPATVQGFARDVTPRRAVEQALRASEERYRSLFEQSRDAIYITTLDGRFVDVNQAAVEMFADSREQLLSMRVTDLYANPGDRRRFRDEITRGESIRDFEVRLLRRDGETLDVLVSASLRRGPDGAILGYQGIIHDITTRKRAQEQLAYGALHDSLTGLPNRVLFVDRLDHAAERVRRGDHASLAVLFLDLDRFKVVNDSLGHGAGDRLLTELASRLEAALQPADTLARFGGDEFTVLLEGIQSPIEATHLADRLLAAIAAPFSPDGHEVFASASIGIAFSGTGQEGAEELLRDADAALSRAKSLGKNRYEVFDRGMHAQAMARLRLETDLRRALEREELRLLYQPLVSLHSGRIEGFEALLRWRHPERGDVPPLEFIPIAEETGLILPIGRWVIEQCCAQVARWSRDPGNARLTMAINLSPVQFAQPDLAEHLASTLNGCGVAPSRIRLELTEGVLLEDEEAAIRVLHQLREIGVGLCMDDFGTGYSSLGYLHRFPLDILKVDRSFVSRMDRDPRSGQLVHAIINMSHILGVRVVAEGVETSEQLEALREMGCDHVQGFLIAEPMGADRAEQLIAEGRTW</sequence>
<dbReference type="InterPro" id="IPR000014">
    <property type="entry name" value="PAS"/>
</dbReference>
<dbReference type="Pfam" id="PF08447">
    <property type="entry name" value="PAS_3"/>
    <property type="match status" value="1"/>
</dbReference>
<gene>
    <name evidence="6" type="ORF">HNQ61_002276</name>
</gene>
<dbReference type="SMART" id="SM00091">
    <property type="entry name" value="PAS"/>
    <property type="match status" value="4"/>
</dbReference>
<dbReference type="CDD" id="cd00130">
    <property type="entry name" value="PAS"/>
    <property type="match status" value="4"/>
</dbReference>
<dbReference type="PROSITE" id="PS50113">
    <property type="entry name" value="PAC"/>
    <property type="match status" value="3"/>
</dbReference>
<dbReference type="SUPFAM" id="SSF55785">
    <property type="entry name" value="PYP-like sensor domain (PAS domain)"/>
    <property type="match status" value="4"/>
</dbReference>
<dbReference type="CDD" id="cd01948">
    <property type="entry name" value="EAL"/>
    <property type="match status" value="1"/>
</dbReference>
<keyword evidence="1" id="KW-0175">Coiled coil</keyword>
<dbReference type="SMART" id="SM00052">
    <property type="entry name" value="EAL"/>
    <property type="match status" value="1"/>
</dbReference>
<dbReference type="InterPro" id="IPR013656">
    <property type="entry name" value="PAS_4"/>
</dbReference>
<dbReference type="AlphaFoldDB" id="A0A841GY18"/>
<feature type="coiled-coil region" evidence="1">
    <location>
        <begin position="67"/>
        <end position="97"/>
    </location>
</feature>
<evidence type="ECO:0000259" key="4">
    <source>
        <dbReference type="PROSITE" id="PS50883"/>
    </source>
</evidence>
<feature type="domain" description="PAS" evidence="2">
    <location>
        <begin position="207"/>
        <end position="252"/>
    </location>
</feature>